<dbReference type="Proteomes" id="UP000218542">
    <property type="component" value="Unassembled WGS sequence"/>
</dbReference>
<evidence type="ECO:0000313" key="2">
    <source>
        <dbReference type="Proteomes" id="UP000218542"/>
    </source>
</evidence>
<reference evidence="2" key="1">
    <citation type="journal article" date="2017" name="Environ. Microbiol. Rep.">
        <title>Genetic Diversity of Marine Anaerobic Ammonium-Oxidizing Bacteria as Revealed by Genomic and Proteomic Analyses of 'Candidatus Scalindua japonica'.</title>
        <authorList>
            <person name="Oshiki M."/>
            <person name="Mizuto K."/>
            <person name="Kimura Z."/>
            <person name="Kindaichi T."/>
            <person name="Satoh H."/>
            <person name="Okabe S."/>
        </authorList>
    </citation>
    <scope>NUCLEOTIDE SEQUENCE [LARGE SCALE GENOMIC DNA]</scope>
    <source>
        <strain evidence="2">husup-a2</strain>
    </source>
</reference>
<sequence length="68" mass="8194">MEYTRNIKKISFEESVQRTIPILADLLKDTKYGYIQITVQDGRVVQIDKTEKLRFNYQKPKQARLNRY</sequence>
<proteinExistence type="predicted"/>
<keyword evidence="2" id="KW-1185">Reference proteome</keyword>
<accession>A0A286TVQ2</accession>
<dbReference type="EMBL" id="BAOS01000005">
    <property type="protein sequence ID" value="GAX59976.1"/>
    <property type="molecule type" value="Genomic_DNA"/>
</dbReference>
<dbReference type="Pfam" id="PF10055">
    <property type="entry name" value="DUF2292"/>
    <property type="match status" value="1"/>
</dbReference>
<dbReference type="RefSeq" id="WP_133111670.1">
    <property type="nucleotide sequence ID" value="NZ_BAOS01000005.1"/>
</dbReference>
<name>A0A286TVQ2_9BACT</name>
<organism evidence="1 2">
    <name type="scientific">Candidatus Scalindua japonica</name>
    <dbReference type="NCBI Taxonomy" id="1284222"/>
    <lineage>
        <taxon>Bacteria</taxon>
        <taxon>Pseudomonadati</taxon>
        <taxon>Planctomycetota</taxon>
        <taxon>Candidatus Brocadiia</taxon>
        <taxon>Candidatus Brocadiales</taxon>
        <taxon>Candidatus Scalinduaceae</taxon>
        <taxon>Candidatus Scalindua</taxon>
    </lineage>
</organism>
<protein>
    <recommendedName>
        <fullName evidence="3">DUF2292 domain-containing protein</fullName>
    </recommendedName>
</protein>
<evidence type="ECO:0000313" key="1">
    <source>
        <dbReference type="EMBL" id="GAX59976.1"/>
    </source>
</evidence>
<comment type="caution">
    <text evidence="1">The sequence shown here is derived from an EMBL/GenBank/DDBJ whole genome shotgun (WGS) entry which is preliminary data.</text>
</comment>
<dbReference type="InterPro" id="IPR018743">
    <property type="entry name" value="DUF2292"/>
</dbReference>
<evidence type="ECO:0008006" key="3">
    <source>
        <dbReference type="Google" id="ProtNLM"/>
    </source>
</evidence>
<dbReference type="OrthoDB" id="288142at2"/>
<gene>
    <name evidence="1" type="ORF">SCALIN_C05_0061</name>
</gene>
<dbReference type="AlphaFoldDB" id="A0A286TVQ2"/>